<dbReference type="InterPro" id="IPR044855">
    <property type="entry name" value="CoA-Trfase_III_dom3_sf"/>
</dbReference>
<organism evidence="1">
    <name type="scientific">Sinomonas puerhi</name>
    <dbReference type="NCBI Taxonomy" id="3238584"/>
    <lineage>
        <taxon>Bacteria</taxon>
        <taxon>Bacillati</taxon>
        <taxon>Actinomycetota</taxon>
        <taxon>Actinomycetes</taxon>
        <taxon>Micrococcales</taxon>
        <taxon>Micrococcaceae</taxon>
        <taxon>Sinomonas</taxon>
    </lineage>
</organism>
<dbReference type="KEGG" id="spue:AB5L97_14930"/>
<accession>A0AB39L0W4</accession>
<dbReference type="InterPro" id="IPR003673">
    <property type="entry name" value="CoA-Trfase_fam_III"/>
</dbReference>
<proteinExistence type="predicted"/>
<reference evidence="1" key="1">
    <citation type="submission" date="2024-07" db="EMBL/GenBank/DDBJ databases">
        <authorList>
            <person name="fu j."/>
        </authorList>
    </citation>
    <scope>NUCLEOTIDE SEQUENCE</scope>
    <source>
        <strain evidence="1">P10A9</strain>
    </source>
</reference>
<dbReference type="RefSeq" id="WP_369045242.1">
    <property type="nucleotide sequence ID" value="NZ_CP163302.1"/>
</dbReference>
<keyword evidence="1" id="KW-0808">Transferase</keyword>
<dbReference type="SUPFAM" id="SSF89796">
    <property type="entry name" value="CoA-transferase family III (CaiB/BaiF)"/>
    <property type="match status" value="2"/>
</dbReference>
<evidence type="ECO:0000313" key="1">
    <source>
        <dbReference type="EMBL" id="XDP44554.1"/>
    </source>
</evidence>
<dbReference type="Pfam" id="PF02515">
    <property type="entry name" value="CoA_transf_3"/>
    <property type="match status" value="1"/>
</dbReference>
<dbReference type="PANTHER" id="PTHR48228">
    <property type="entry name" value="SUCCINYL-COA--D-CITRAMALATE COA-TRANSFERASE"/>
    <property type="match status" value="1"/>
</dbReference>
<dbReference type="Gene3D" id="3.30.1540.10">
    <property type="entry name" value="formyl-coa transferase, domain 3"/>
    <property type="match status" value="1"/>
</dbReference>
<dbReference type="EMBL" id="CP163302">
    <property type="protein sequence ID" value="XDP44554.1"/>
    <property type="molecule type" value="Genomic_DNA"/>
</dbReference>
<dbReference type="InterPro" id="IPR050509">
    <property type="entry name" value="CoA-transferase_III"/>
</dbReference>
<dbReference type="InterPro" id="IPR023606">
    <property type="entry name" value="CoA-Trfase_III_dom_1_sf"/>
</dbReference>
<name>A0AB39L0W4_9MICC</name>
<sequence length="486" mass="50472">MDSDRQPGLLDLRSYLAPALETVPAPDGWWSGPRRWRAGALDAEGLALGSIGALVSALAALDSAQGDAASGSRVATSSALVAASFDSIRHLRVDGNSADIWAPMSGFRRTRDGWVRLHANYPHHAERLLAAMGMTSADQLDAALLERDALEIEDAVRSGGGVAAAVRTPDEWAATPMGLAAAGEPWVGLALDEAPSPRPVPHDGVGGLPPSGIRVLDLTRVIAGPSATRLLGALGADVLRVDPPQHPELLDAHLDTGFAKRSAVADLRNPEQAARVRTLAGEADVVLLGYRQASLARYGLDIDSLREAFPHLAVVALSAWGWTGPWADGRGFDSIVQAACGIAHLYGGLPAGTGASSTVPPGRAPSGPSTRDAAWRPGALPVQALDHATGMAMAASAVALLAARSRGVTGSARLSLIATANELLRARVPDPSGGPVALVLETRHADSAYGRLDFVPPPLILDGTQLEYPHPSERYGSAPLGWSHRG</sequence>
<protein>
    <submittedName>
        <fullName evidence="1">CoA transferase</fullName>
    </submittedName>
</protein>
<dbReference type="PANTHER" id="PTHR48228:SF4">
    <property type="entry name" value="BLR3030 PROTEIN"/>
    <property type="match status" value="1"/>
</dbReference>
<dbReference type="Gene3D" id="3.40.50.10540">
    <property type="entry name" value="Crotonobetainyl-coa:carnitine coa-transferase, domain 1"/>
    <property type="match status" value="2"/>
</dbReference>
<dbReference type="GO" id="GO:0016740">
    <property type="term" value="F:transferase activity"/>
    <property type="evidence" value="ECO:0007669"/>
    <property type="project" value="UniProtKB-KW"/>
</dbReference>
<gene>
    <name evidence="1" type="ORF">AB5L97_14930</name>
</gene>
<dbReference type="AlphaFoldDB" id="A0AB39L0W4"/>